<accession>A0A9P6AYA6</accession>
<sequence>MVPQSLPRYSQRTKPASKEPILLIRPHSRMMRIQLVRDTLSLCPLCLTVLTGVVDPLETGVPWNNAPFEHHNHTTQSPPVTNPMWGETPLSPSPTDFYRRRITMSICSSLRPQDFIISLDEARGYFNGLQFVTSEQLVVHHDPDEAMALRDPLLAHPSSHSQGADPNPIS</sequence>
<dbReference type="EMBL" id="MU128963">
    <property type="protein sequence ID" value="KAF9514243.1"/>
    <property type="molecule type" value="Genomic_DNA"/>
</dbReference>
<evidence type="ECO:0000313" key="1">
    <source>
        <dbReference type="EMBL" id="KAF9514243.1"/>
    </source>
</evidence>
<keyword evidence="2" id="KW-1185">Reference proteome</keyword>
<protein>
    <submittedName>
        <fullName evidence="1">Uncharacterized protein</fullName>
    </submittedName>
</protein>
<dbReference type="Proteomes" id="UP000886523">
    <property type="component" value="Unassembled WGS sequence"/>
</dbReference>
<comment type="caution">
    <text evidence="1">The sequence shown here is derived from an EMBL/GenBank/DDBJ whole genome shotgun (WGS) entry which is preliminary data.</text>
</comment>
<name>A0A9P6AYA6_9AGAM</name>
<dbReference type="AlphaFoldDB" id="A0A9P6AYA6"/>
<proteinExistence type="predicted"/>
<evidence type="ECO:0000313" key="2">
    <source>
        <dbReference type="Proteomes" id="UP000886523"/>
    </source>
</evidence>
<gene>
    <name evidence="1" type="ORF">BS47DRAFT_892389</name>
</gene>
<reference evidence="1" key="1">
    <citation type="journal article" date="2020" name="Nat. Commun.">
        <title>Large-scale genome sequencing of mycorrhizal fungi provides insights into the early evolution of symbiotic traits.</title>
        <authorList>
            <person name="Miyauchi S."/>
            <person name="Kiss E."/>
            <person name="Kuo A."/>
            <person name="Drula E."/>
            <person name="Kohler A."/>
            <person name="Sanchez-Garcia M."/>
            <person name="Morin E."/>
            <person name="Andreopoulos B."/>
            <person name="Barry K.W."/>
            <person name="Bonito G."/>
            <person name="Buee M."/>
            <person name="Carver A."/>
            <person name="Chen C."/>
            <person name="Cichocki N."/>
            <person name="Clum A."/>
            <person name="Culley D."/>
            <person name="Crous P.W."/>
            <person name="Fauchery L."/>
            <person name="Girlanda M."/>
            <person name="Hayes R.D."/>
            <person name="Keri Z."/>
            <person name="LaButti K."/>
            <person name="Lipzen A."/>
            <person name="Lombard V."/>
            <person name="Magnuson J."/>
            <person name="Maillard F."/>
            <person name="Murat C."/>
            <person name="Nolan M."/>
            <person name="Ohm R.A."/>
            <person name="Pangilinan J."/>
            <person name="Pereira M.F."/>
            <person name="Perotto S."/>
            <person name="Peter M."/>
            <person name="Pfister S."/>
            <person name="Riley R."/>
            <person name="Sitrit Y."/>
            <person name="Stielow J.B."/>
            <person name="Szollosi G."/>
            <person name="Zifcakova L."/>
            <person name="Stursova M."/>
            <person name="Spatafora J.W."/>
            <person name="Tedersoo L."/>
            <person name="Vaario L.M."/>
            <person name="Yamada A."/>
            <person name="Yan M."/>
            <person name="Wang P."/>
            <person name="Xu J."/>
            <person name="Bruns T."/>
            <person name="Baldrian P."/>
            <person name="Vilgalys R."/>
            <person name="Dunand C."/>
            <person name="Henrissat B."/>
            <person name="Grigoriev I.V."/>
            <person name="Hibbett D."/>
            <person name="Nagy L.G."/>
            <person name="Martin F.M."/>
        </authorList>
    </citation>
    <scope>NUCLEOTIDE SEQUENCE</scope>
    <source>
        <strain evidence="1">UP504</strain>
    </source>
</reference>
<organism evidence="1 2">
    <name type="scientific">Hydnum rufescens UP504</name>
    <dbReference type="NCBI Taxonomy" id="1448309"/>
    <lineage>
        <taxon>Eukaryota</taxon>
        <taxon>Fungi</taxon>
        <taxon>Dikarya</taxon>
        <taxon>Basidiomycota</taxon>
        <taxon>Agaricomycotina</taxon>
        <taxon>Agaricomycetes</taxon>
        <taxon>Cantharellales</taxon>
        <taxon>Hydnaceae</taxon>
        <taxon>Hydnum</taxon>
    </lineage>
</organism>